<comment type="caution">
    <text evidence="7">The sequence shown here is derived from an EMBL/GenBank/DDBJ whole genome shotgun (WGS) entry which is preliminary data.</text>
</comment>
<evidence type="ECO:0000259" key="5">
    <source>
        <dbReference type="Pfam" id="PF13102"/>
    </source>
</evidence>
<reference evidence="7 8" key="1">
    <citation type="submission" date="2019-07" db="EMBL/GenBank/DDBJ databases">
        <authorList>
            <person name="Qu J.-H."/>
        </authorList>
    </citation>
    <scope>NUCLEOTIDE SEQUENCE [LARGE SCALE GENOMIC DNA]</scope>
    <source>
        <strain evidence="7 8">MDT1-10-3</strain>
    </source>
</reference>
<keyword evidence="2" id="KW-0238">DNA-binding</keyword>
<organism evidence="7 8">
    <name type="scientific">Rufibacter glacialis</name>
    <dbReference type="NCBI Taxonomy" id="1259555"/>
    <lineage>
        <taxon>Bacteria</taxon>
        <taxon>Pseudomonadati</taxon>
        <taxon>Bacteroidota</taxon>
        <taxon>Cytophagia</taxon>
        <taxon>Cytophagales</taxon>
        <taxon>Hymenobacteraceae</taxon>
        <taxon>Rufibacter</taxon>
    </lineage>
</organism>
<evidence type="ECO:0000313" key="8">
    <source>
        <dbReference type="Proteomes" id="UP000323866"/>
    </source>
</evidence>
<dbReference type="Pfam" id="PF13102">
    <property type="entry name" value="Phage_int_SAM_5"/>
    <property type="match status" value="1"/>
</dbReference>
<feature type="domain" description="Arm DNA-binding" evidence="6">
    <location>
        <begin position="24"/>
        <end position="103"/>
    </location>
</feature>
<dbReference type="PANTHER" id="PTHR30349">
    <property type="entry name" value="PHAGE INTEGRASE-RELATED"/>
    <property type="match status" value="1"/>
</dbReference>
<dbReference type="InterPro" id="IPR011010">
    <property type="entry name" value="DNA_brk_join_enz"/>
</dbReference>
<dbReference type="Proteomes" id="UP000323866">
    <property type="component" value="Unassembled WGS sequence"/>
</dbReference>
<accession>A0A5M8QIE8</accession>
<dbReference type="InterPro" id="IPR010998">
    <property type="entry name" value="Integrase_recombinase_N"/>
</dbReference>
<evidence type="ECO:0000259" key="4">
    <source>
        <dbReference type="Pfam" id="PF00589"/>
    </source>
</evidence>
<feature type="domain" description="Tyr recombinase" evidence="4">
    <location>
        <begin position="242"/>
        <end position="415"/>
    </location>
</feature>
<evidence type="ECO:0000256" key="1">
    <source>
        <dbReference type="ARBA" id="ARBA00008857"/>
    </source>
</evidence>
<dbReference type="AlphaFoldDB" id="A0A5M8QIE8"/>
<keyword evidence="3" id="KW-0233">DNA recombination</keyword>
<evidence type="ECO:0000256" key="3">
    <source>
        <dbReference type="ARBA" id="ARBA00023172"/>
    </source>
</evidence>
<proteinExistence type="inferred from homology"/>
<dbReference type="GO" id="GO:0015074">
    <property type="term" value="P:DNA integration"/>
    <property type="evidence" value="ECO:0007669"/>
    <property type="project" value="InterPro"/>
</dbReference>
<dbReference type="Gene3D" id="1.10.150.130">
    <property type="match status" value="1"/>
</dbReference>
<dbReference type="Pfam" id="PF17293">
    <property type="entry name" value="Arm-DNA-bind_5"/>
    <property type="match status" value="1"/>
</dbReference>
<name>A0A5M8QIE8_9BACT</name>
<dbReference type="Pfam" id="PF00589">
    <property type="entry name" value="Phage_integrase"/>
    <property type="match status" value="1"/>
</dbReference>
<comment type="similarity">
    <text evidence="1">Belongs to the 'phage' integrase family.</text>
</comment>
<sequence>MFVNICNKLSIFSMANLSFNLLFNKKDRKGECPIMMVLTFEGVRIRKQIKVKVKPAHWSIAKSRVKPSLKGEPENNFEVFNATLDKYRKKVQDIFNDALLNDIRLTKEYVQNQLDDAFLTLVRSRNFFEVFGEFTEMYLSSKAMRTYKKHNTALNFYKEFESSTKYELRFDTINLDFFDKLQKYAFISRVDDGKKACSDNYFAALVASLKTFLRWADERGLNRFDSYKKFKASERDVDIIYLTFEELMFLNDFVFKEDELTKVRDVYCFGCYTGLRYSDLNTLNSSHIKGKTIIKTIVKTKETMRIHLNDFALDIIKKYDGSPYYPLPKIVEPRFNKLIKDCCKEAGIKQPQTITKYSGGKAKEFTLPKYELITSHTARKTFTTLSIEDNVNLKALKSMTGHKKDASFNKYINITESFQIQELDRTWNKRAREQKQKNG</sequence>
<dbReference type="InterPro" id="IPR002104">
    <property type="entry name" value="Integrase_catalytic"/>
</dbReference>
<reference evidence="7 8" key="2">
    <citation type="submission" date="2019-09" db="EMBL/GenBank/DDBJ databases">
        <title>A bacterium isolated from glacier soil.</title>
        <authorList>
            <person name="Liu Q."/>
        </authorList>
    </citation>
    <scope>NUCLEOTIDE SEQUENCE [LARGE SCALE GENOMIC DNA]</scope>
    <source>
        <strain evidence="7 8">MDT1-10-3</strain>
    </source>
</reference>
<feature type="domain" description="Phage integrase SAM-like" evidence="5">
    <location>
        <begin position="126"/>
        <end position="231"/>
    </location>
</feature>
<protein>
    <submittedName>
        <fullName evidence="7">Tyrosine-type recombinase/integrase</fullName>
    </submittedName>
</protein>
<dbReference type="InterPro" id="IPR035386">
    <property type="entry name" value="Arm-DNA-bind_5"/>
</dbReference>
<evidence type="ECO:0000259" key="6">
    <source>
        <dbReference type="Pfam" id="PF17293"/>
    </source>
</evidence>
<dbReference type="InterPro" id="IPR050090">
    <property type="entry name" value="Tyrosine_recombinase_XerCD"/>
</dbReference>
<evidence type="ECO:0000313" key="7">
    <source>
        <dbReference type="EMBL" id="KAA6434744.1"/>
    </source>
</evidence>
<dbReference type="InterPro" id="IPR013762">
    <property type="entry name" value="Integrase-like_cat_sf"/>
</dbReference>
<gene>
    <name evidence="7" type="ORF">FOE74_11255</name>
</gene>
<dbReference type="PANTHER" id="PTHR30349:SF64">
    <property type="entry name" value="PROPHAGE INTEGRASE INTD-RELATED"/>
    <property type="match status" value="1"/>
</dbReference>
<dbReference type="OrthoDB" id="1493636at2"/>
<evidence type="ECO:0000256" key="2">
    <source>
        <dbReference type="ARBA" id="ARBA00023125"/>
    </source>
</evidence>
<dbReference type="GO" id="GO:0006310">
    <property type="term" value="P:DNA recombination"/>
    <property type="evidence" value="ECO:0007669"/>
    <property type="project" value="UniProtKB-KW"/>
</dbReference>
<dbReference type="EMBL" id="VKKZ01000020">
    <property type="protein sequence ID" value="KAA6434744.1"/>
    <property type="molecule type" value="Genomic_DNA"/>
</dbReference>
<dbReference type="GO" id="GO:0003677">
    <property type="term" value="F:DNA binding"/>
    <property type="evidence" value="ECO:0007669"/>
    <property type="project" value="UniProtKB-KW"/>
</dbReference>
<dbReference type="SUPFAM" id="SSF56349">
    <property type="entry name" value="DNA breaking-rejoining enzymes"/>
    <property type="match status" value="1"/>
</dbReference>
<dbReference type="InterPro" id="IPR025269">
    <property type="entry name" value="SAM-like_dom"/>
</dbReference>
<dbReference type="Gene3D" id="1.10.443.10">
    <property type="entry name" value="Intergrase catalytic core"/>
    <property type="match status" value="1"/>
</dbReference>